<evidence type="ECO:0000259" key="1">
    <source>
        <dbReference type="PROSITE" id="PS51704"/>
    </source>
</evidence>
<dbReference type="PANTHER" id="PTHR46211:SF1">
    <property type="entry name" value="GLYCEROPHOSPHODIESTER PHOSPHODIESTERASE, CYTOPLASMIC"/>
    <property type="match status" value="1"/>
</dbReference>
<reference evidence="2 3" key="1">
    <citation type="submission" date="2016-10" db="EMBL/GenBank/DDBJ databases">
        <title>Complete Genome Sequence of Flavobacterium sp. PK15.</title>
        <authorList>
            <person name="Ekwe A."/>
            <person name="Kim S.B."/>
        </authorList>
    </citation>
    <scope>NUCLEOTIDE SEQUENCE [LARGE SCALE GENOMIC DNA]</scope>
    <source>
        <strain evidence="2 3">PK15</strain>
    </source>
</reference>
<evidence type="ECO:0000313" key="2">
    <source>
        <dbReference type="EMBL" id="AOZ98757.1"/>
    </source>
</evidence>
<dbReference type="SUPFAM" id="SSF51695">
    <property type="entry name" value="PLC-like phosphodiesterases"/>
    <property type="match status" value="1"/>
</dbReference>
<organism evidence="2 3">
    <name type="scientific">Flavobacterium commune</name>
    <dbReference type="NCBI Taxonomy" id="1306519"/>
    <lineage>
        <taxon>Bacteria</taxon>
        <taxon>Pseudomonadati</taxon>
        <taxon>Bacteroidota</taxon>
        <taxon>Flavobacteriia</taxon>
        <taxon>Flavobacteriales</taxon>
        <taxon>Flavobacteriaceae</taxon>
        <taxon>Flavobacterium</taxon>
    </lineage>
</organism>
<gene>
    <name evidence="2" type="ORF">BIW12_04515</name>
</gene>
<accession>A0A1D9P860</accession>
<dbReference type="InterPro" id="IPR017946">
    <property type="entry name" value="PLC-like_Pdiesterase_TIM-brl"/>
</dbReference>
<dbReference type="PANTHER" id="PTHR46211">
    <property type="entry name" value="GLYCEROPHOSPHORYL DIESTER PHOSPHODIESTERASE"/>
    <property type="match status" value="1"/>
</dbReference>
<dbReference type="OrthoDB" id="384721at2"/>
<dbReference type="RefSeq" id="WP_071184006.1">
    <property type="nucleotide sequence ID" value="NZ_CP017774.1"/>
</dbReference>
<dbReference type="EMBL" id="CP017774">
    <property type="protein sequence ID" value="AOZ98757.1"/>
    <property type="molecule type" value="Genomic_DNA"/>
</dbReference>
<name>A0A1D9P860_9FLAO</name>
<dbReference type="GO" id="GO:0008081">
    <property type="term" value="F:phosphoric diester hydrolase activity"/>
    <property type="evidence" value="ECO:0007669"/>
    <property type="project" value="InterPro"/>
</dbReference>
<dbReference type="InterPro" id="IPR030395">
    <property type="entry name" value="GP_PDE_dom"/>
</dbReference>
<dbReference type="Gene3D" id="3.20.20.190">
    <property type="entry name" value="Phosphatidylinositol (PI) phosphodiesterase"/>
    <property type="match status" value="1"/>
</dbReference>
<dbReference type="AlphaFoldDB" id="A0A1D9P860"/>
<evidence type="ECO:0000313" key="3">
    <source>
        <dbReference type="Proteomes" id="UP000178198"/>
    </source>
</evidence>
<dbReference type="GO" id="GO:0006629">
    <property type="term" value="P:lipid metabolic process"/>
    <property type="evidence" value="ECO:0007669"/>
    <property type="project" value="InterPro"/>
</dbReference>
<dbReference type="PROSITE" id="PS51704">
    <property type="entry name" value="GP_PDE"/>
    <property type="match status" value="1"/>
</dbReference>
<sequence length="229" mass="26410">MLKIGHRGAKAYEAENTLASFQKAIDLQVDAIELDVHLSVDNELMVIHDETIDRTTNGKGKVNQFTKAELQDFCIENQHKIPTLQEVFDLVRRRCFINVELKTFETAAKVVDLIEKYIREKNWEYSDFLVSSFDWDALEEVNFVNSKIPIAVLTETDLDKALAFAKIIQAKAINPDFQLLNIENTRKLQENGFEVYPWTVNETADIKKMQSFSVNGIISDFPDRIYFKP</sequence>
<dbReference type="Pfam" id="PF03009">
    <property type="entry name" value="GDPD"/>
    <property type="match status" value="1"/>
</dbReference>
<dbReference type="KEGG" id="fcm:BIW12_04515"/>
<protein>
    <submittedName>
        <fullName evidence="2">Glycerophosphodiester phosphodiesterase</fullName>
    </submittedName>
</protein>
<dbReference type="STRING" id="1306519.BIW12_04515"/>
<feature type="domain" description="GP-PDE" evidence="1">
    <location>
        <begin position="1"/>
        <end position="229"/>
    </location>
</feature>
<proteinExistence type="predicted"/>
<dbReference type="Proteomes" id="UP000178198">
    <property type="component" value="Chromosome"/>
</dbReference>
<keyword evidence="3" id="KW-1185">Reference proteome</keyword>